<dbReference type="Gene3D" id="3.40.50.1450">
    <property type="entry name" value="HybD-like"/>
    <property type="match status" value="1"/>
</dbReference>
<dbReference type="InterPro" id="IPR023430">
    <property type="entry name" value="Pept_HybD-like_dom_sf"/>
</dbReference>
<sequence length="153" mass="17147">MTNNNIILTVGNSMMGDDGAGPYLYQLLNENPLENWTALDGGSAPENVAHIVRELKPELLLIFDAADMELVPGKIRIIEKEAIAEMFFMSTHNMPLNFLIEQLEQDIKKIVFVGIQPDLVSFGFPMTDAVKESVQFMYDFLKDGRTLAEIPVL</sequence>
<dbReference type="Proteomes" id="UP000226080">
    <property type="component" value="Unassembled WGS sequence"/>
</dbReference>
<organism evidence="3 6">
    <name type="scientific">Aggregatibacter actinomycetemcomitans</name>
    <name type="common">Actinobacillus actinomycetemcomitans</name>
    <name type="synonym">Haemophilus actinomycetemcomitans</name>
    <dbReference type="NCBI Taxonomy" id="714"/>
    <lineage>
        <taxon>Bacteria</taxon>
        <taxon>Pseudomonadati</taxon>
        <taxon>Pseudomonadota</taxon>
        <taxon>Gammaproteobacteria</taxon>
        <taxon>Pasteurellales</taxon>
        <taxon>Pasteurellaceae</taxon>
        <taxon>Aggregatibacter</taxon>
    </lineage>
</organism>
<dbReference type="SMR" id="A0A142G2E8"/>
<dbReference type="InterPro" id="IPR004420">
    <property type="entry name" value="Pept_A31_hyd_mat_HycI"/>
</dbReference>
<dbReference type="eggNOG" id="COG0680">
    <property type="taxonomic scope" value="Bacteria"/>
</dbReference>
<dbReference type="AlphaFoldDB" id="A0A142G2E8"/>
<dbReference type="Proteomes" id="UP000323012">
    <property type="component" value="Unassembled WGS sequence"/>
</dbReference>
<proteinExistence type="predicted"/>
<gene>
    <name evidence="3" type="primary">hycI</name>
    <name evidence="1" type="ORF">ACT75_10010</name>
    <name evidence="2" type="ORF">CQR80_05480</name>
    <name evidence="3" type="ORF">FXB79_03455</name>
</gene>
<dbReference type="PANTHER" id="PTHR30302">
    <property type="entry name" value="HYDROGENASE 1 MATURATION PROTEASE"/>
    <property type="match status" value="1"/>
</dbReference>
<dbReference type="EC" id="3.4.23.51" evidence="3"/>
<dbReference type="EMBL" id="VSED01000006">
    <property type="protein sequence ID" value="TYA39371.1"/>
    <property type="molecule type" value="Genomic_DNA"/>
</dbReference>
<dbReference type="Pfam" id="PF01750">
    <property type="entry name" value="HycI"/>
    <property type="match status" value="1"/>
</dbReference>
<accession>A0A142G2E8</accession>
<dbReference type="NCBIfam" id="TIGR00072">
    <property type="entry name" value="hydrog_prot"/>
    <property type="match status" value="1"/>
</dbReference>
<evidence type="ECO:0000313" key="5">
    <source>
        <dbReference type="Proteomes" id="UP000226080"/>
    </source>
</evidence>
<dbReference type="EMBL" id="CP012959">
    <property type="protein sequence ID" value="AMQ94828.1"/>
    <property type="molecule type" value="Genomic_DNA"/>
</dbReference>
<dbReference type="GO" id="GO:0004175">
    <property type="term" value="F:endopeptidase activity"/>
    <property type="evidence" value="ECO:0007669"/>
    <property type="project" value="TreeGrafter"/>
</dbReference>
<dbReference type="NCBIfam" id="TIGR00142">
    <property type="entry name" value="hycI"/>
    <property type="match status" value="1"/>
</dbReference>
<name>A0A142G2E8_AGGAC</name>
<reference evidence="3 6" key="3">
    <citation type="submission" date="2019-08" db="EMBL/GenBank/DDBJ databases">
        <title>Whole genome sequencing of Aggregatibacter actinomycetemcomitans cultured from blood stream infections in Denmark reveals a novel phylogenetic lineage expressing serotype a membrane O polysaccharide.</title>
        <authorList>
            <person name="Nedergaard S."/>
            <person name="Kobel C.M."/>
            <person name="Nielsen M.B."/>
            <person name="Moeller R.T."/>
            <person name="Jensen A.B."/>
            <person name="Noerskov-Lauritsen N."/>
        </authorList>
    </citation>
    <scope>NUCLEOTIDE SEQUENCE [LARGE SCALE GENOMIC DNA]</scope>
    <source>
        <strain evidence="3 6">PN_563</strain>
    </source>
</reference>
<dbReference type="SUPFAM" id="SSF53163">
    <property type="entry name" value="HybD-like"/>
    <property type="match status" value="1"/>
</dbReference>
<dbReference type="GO" id="GO:0016485">
    <property type="term" value="P:protein processing"/>
    <property type="evidence" value="ECO:0007669"/>
    <property type="project" value="TreeGrafter"/>
</dbReference>
<dbReference type="InterPro" id="IPR000671">
    <property type="entry name" value="Peptidase_A31"/>
</dbReference>
<keyword evidence="3" id="KW-0378">Hydrolase</keyword>
<keyword evidence="5" id="KW-1185">Reference proteome</keyword>
<dbReference type="CDD" id="cd06067">
    <property type="entry name" value="H2MP_MemB-H2evol"/>
    <property type="match status" value="1"/>
</dbReference>
<evidence type="ECO:0000313" key="3">
    <source>
        <dbReference type="EMBL" id="TYA39371.1"/>
    </source>
</evidence>
<dbReference type="KEGG" id="aact:ACT75_10010"/>
<evidence type="ECO:0000313" key="2">
    <source>
        <dbReference type="EMBL" id="PHO20692.1"/>
    </source>
</evidence>
<dbReference type="PRINTS" id="PR00446">
    <property type="entry name" value="HYDRGNUPTAKE"/>
</dbReference>
<dbReference type="EMBL" id="PCGW01000008">
    <property type="protein sequence ID" value="PHO20692.1"/>
    <property type="molecule type" value="Genomic_DNA"/>
</dbReference>
<evidence type="ECO:0000313" key="4">
    <source>
        <dbReference type="Proteomes" id="UP000072236"/>
    </source>
</evidence>
<dbReference type="Proteomes" id="UP000072236">
    <property type="component" value="Chromosome"/>
</dbReference>
<keyword evidence="1" id="KW-0645">Protease</keyword>
<dbReference type="RefSeq" id="WP_005542184.1">
    <property type="nucleotide sequence ID" value="NZ_CP012959.1"/>
</dbReference>
<evidence type="ECO:0000313" key="6">
    <source>
        <dbReference type="Proteomes" id="UP000323012"/>
    </source>
</evidence>
<protein>
    <submittedName>
        <fullName evidence="1">Hydrogenase 3 maturation protease</fullName>
    </submittedName>
    <submittedName>
        <fullName evidence="3">Hydrogenase maturation peptidase HycI</fullName>
        <ecNumber evidence="3">3.4.23.51</ecNumber>
    </submittedName>
</protein>
<dbReference type="PANTHER" id="PTHR30302:SF4">
    <property type="entry name" value="HYDROGENASE 3 MATURATION PROTEASE"/>
    <property type="match status" value="1"/>
</dbReference>
<reference evidence="2 5" key="2">
    <citation type="submission" date="2017-10" db="EMBL/GenBank/DDBJ databases">
        <title>Draft genome sequences of Aggregatibacter actinomycetemcomitans strains 310a and 310b.</title>
        <authorList>
            <person name="May A.C."/>
            <person name="Ohta H."/>
            <person name="Maeda H."/>
            <person name="Kokeguchi S."/>
            <person name="Cugini C."/>
        </authorList>
    </citation>
    <scope>NUCLEOTIDE SEQUENCE [LARGE SCALE GENOMIC DNA]</scope>
    <source>
        <strain evidence="2 5">310b</strain>
    </source>
</reference>
<dbReference type="GO" id="GO:0008047">
    <property type="term" value="F:enzyme activator activity"/>
    <property type="evidence" value="ECO:0007669"/>
    <property type="project" value="InterPro"/>
</dbReference>
<reference evidence="1 4" key="1">
    <citation type="submission" date="2015-10" db="EMBL/GenBank/DDBJ databases">
        <title>Tn-seq of a polymicrobial infection.</title>
        <authorList>
            <person name="Stacy A."/>
            <person name="Rumbaugh K.P."/>
            <person name="Whiteley M."/>
        </authorList>
    </citation>
    <scope>NUCLEOTIDE SEQUENCE [LARGE SCALE GENOMIC DNA]</scope>
    <source>
        <strain evidence="1 4">624</strain>
    </source>
</reference>
<dbReference type="OrthoDB" id="1723372at2"/>
<evidence type="ECO:0000313" key="1">
    <source>
        <dbReference type="EMBL" id="AMQ94828.1"/>
    </source>
</evidence>